<name>A0A6M1RVP6_9HYPH</name>
<dbReference type="AlphaFoldDB" id="A0A6M1RVP6"/>
<keyword evidence="3" id="KW-0804">Transcription</keyword>
<dbReference type="EMBL" id="JAAKZH010000001">
    <property type="protein sequence ID" value="NGO62071.1"/>
    <property type="molecule type" value="Genomic_DNA"/>
</dbReference>
<dbReference type="PROSITE" id="PS50977">
    <property type="entry name" value="HTH_TETR_2"/>
    <property type="match status" value="1"/>
</dbReference>
<evidence type="ECO:0000259" key="5">
    <source>
        <dbReference type="PROSITE" id="PS50977"/>
    </source>
</evidence>
<evidence type="ECO:0000313" key="6">
    <source>
        <dbReference type="EMBL" id="NGO62071.1"/>
    </source>
</evidence>
<dbReference type="Gene3D" id="1.10.10.60">
    <property type="entry name" value="Homeodomain-like"/>
    <property type="match status" value="1"/>
</dbReference>
<organism evidence="6 7">
    <name type="scientific">Rhizobium daejeonense</name>
    <dbReference type="NCBI Taxonomy" id="240521"/>
    <lineage>
        <taxon>Bacteria</taxon>
        <taxon>Pseudomonadati</taxon>
        <taxon>Pseudomonadota</taxon>
        <taxon>Alphaproteobacteria</taxon>
        <taxon>Hyphomicrobiales</taxon>
        <taxon>Rhizobiaceae</taxon>
        <taxon>Rhizobium/Agrobacterium group</taxon>
        <taxon>Rhizobium</taxon>
    </lineage>
</organism>
<dbReference type="PANTHER" id="PTHR30055:SF234">
    <property type="entry name" value="HTH-TYPE TRANSCRIPTIONAL REGULATOR BETI"/>
    <property type="match status" value="1"/>
</dbReference>
<dbReference type="GO" id="GO:0000976">
    <property type="term" value="F:transcription cis-regulatory region binding"/>
    <property type="evidence" value="ECO:0007669"/>
    <property type="project" value="TreeGrafter"/>
</dbReference>
<sequence>MNETGKRRRRDDGVATRRLLLDEAARIFSEKGVGRTTSKEITAAAGTNTAAVNYYFGSIGKLYEELLVDAHDRLVSLDKLTAIASLNIPPQQRLTRLIEMVATILLASPGEAASIRLLMREIFSPSPAFEVLRQKAILPKKRVVTNLVAETLGLPAEHPIVAPTTIACVGPFLMLLIGEKTVIPTLFPDLGLSRDELPQLTRSMTTFMLGGLKALADETHTTCD</sequence>
<dbReference type="Proteomes" id="UP000477849">
    <property type="component" value="Unassembled WGS sequence"/>
</dbReference>
<dbReference type="PANTHER" id="PTHR30055">
    <property type="entry name" value="HTH-TYPE TRANSCRIPTIONAL REGULATOR RUTR"/>
    <property type="match status" value="1"/>
</dbReference>
<accession>A0A6M1RVP6</accession>
<reference evidence="6 7" key="1">
    <citation type="submission" date="2020-02" db="EMBL/GenBank/DDBJ databases">
        <title>Genome sequence of the type strain CCBAU10050 of Rhizobium daejeonense.</title>
        <authorList>
            <person name="Gao J."/>
            <person name="Sun J."/>
        </authorList>
    </citation>
    <scope>NUCLEOTIDE SEQUENCE [LARGE SCALE GENOMIC DNA]</scope>
    <source>
        <strain evidence="6 7">CCBAU10050</strain>
    </source>
</reference>
<evidence type="ECO:0000256" key="3">
    <source>
        <dbReference type="ARBA" id="ARBA00023163"/>
    </source>
</evidence>
<feature type="domain" description="HTH tetR-type" evidence="5">
    <location>
        <begin position="14"/>
        <end position="74"/>
    </location>
</feature>
<dbReference type="Pfam" id="PF09209">
    <property type="entry name" value="CecR_C"/>
    <property type="match status" value="1"/>
</dbReference>
<dbReference type="Pfam" id="PF00440">
    <property type="entry name" value="TetR_N"/>
    <property type="match status" value="1"/>
</dbReference>
<dbReference type="GO" id="GO:0003700">
    <property type="term" value="F:DNA-binding transcription factor activity"/>
    <property type="evidence" value="ECO:0007669"/>
    <property type="project" value="TreeGrafter"/>
</dbReference>
<proteinExistence type="predicted"/>
<dbReference type="SUPFAM" id="SSF46689">
    <property type="entry name" value="Homeodomain-like"/>
    <property type="match status" value="1"/>
</dbReference>
<dbReference type="SUPFAM" id="SSF48498">
    <property type="entry name" value="Tetracyclin repressor-like, C-terminal domain"/>
    <property type="match status" value="1"/>
</dbReference>
<dbReference type="Gene3D" id="1.10.357.10">
    <property type="entry name" value="Tetracycline Repressor, domain 2"/>
    <property type="match status" value="1"/>
</dbReference>
<evidence type="ECO:0000313" key="7">
    <source>
        <dbReference type="Proteomes" id="UP000477849"/>
    </source>
</evidence>
<dbReference type="InterPro" id="IPR036271">
    <property type="entry name" value="Tet_transcr_reg_TetR-rel_C_sf"/>
</dbReference>
<dbReference type="InterPro" id="IPR015292">
    <property type="entry name" value="Tscrpt_reg_YbiH_C"/>
</dbReference>
<evidence type="ECO:0000256" key="2">
    <source>
        <dbReference type="ARBA" id="ARBA00023125"/>
    </source>
</evidence>
<dbReference type="InterPro" id="IPR050109">
    <property type="entry name" value="HTH-type_TetR-like_transc_reg"/>
</dbReference>
<keyword evidence="2 4" id="KW-0238">DNA-binding</keyword>
<dbReference type="InterPro" id="IPR009057">
    <property type="entry name" value="Homeodomain-like_sf"/>
</dbReference>
<feature type="DNA-binding region" description="H-T-H motif" evidence="4">
    <location>
        <begin position="37"/>
        <end position="56"/>
    </location>
</feature>
<keyword evidence="1" id="KW-0805">Transcription regulation</keyword>
<keyword evidence="7" id="KW-1185">Reference proteome</keyword>
<evidence type="ECO:0000256" key="4">
    <source>
        <dbReference type="PROSITE-ProRule" id="PRU00335"/>
    </source>
</evidence>
<dbReference type="RefSeq" id="WP_163901085.1">
    <property type="nucleotide sequence ID" value="NZ_CP048427.1"/>
</dbReference>
<evidence type="ECO:0000256" key="1">
    <source>
        <dbReference type="ARBA" id="ARBA00023015"/>
    </source>
</evidence>
<dbReference type="InterPro" id="IPR001647">
    <property type="entry name" value="HTH_TetR"/>
</dbReference>
<protein>
    <submittedName>
        <fullName evidence="6">Helix-turn-helix transcriptional regulator</fullName>
    </submittedName>
</protein>
<gene>
    <name evidence="6" type="ORF">G6N76_00180</name>
</gene>
<comment type="caution">
    <text evidence="6">The sequence shown here is derived from an EMBL/GenBank/DDBJ whole genome shotgun (WGS) entry which is preliminary data.</text>
</comment>